<gene>
    <name evidence="4" type="ORF">CMUS01_16156</name>
</gene>
<keyword evidence="5" id="KW-1185">Reference proteome</keyword>
<keyword evidence="1" id="KW-0479">Metal-binding</keyword>
<evidence type="ECO:0000313" key="5">
    <source>
        <dbReference type="Proteomes" id="UP000639643"/>
    </source>
</evidence>
<evidence type="ECO:0000256" key="1">
    <source>
        <dbReference type="PROSITE-ProRule" id="PRU00047"/>
    </source>
</evidence>
<feature type="compositionally biased region" description="Polar residues" evidence="2">
    <location>
        <begin position="62"/>
        <end position="77"/>
    </location>
</feature>
<dbReference type="Pfam" id="PF00098">
    <property type="entry name" value="zf-CCHC"/>
    <property type="match status" value="1"/>
</dbReference>
<dbReference type="SUPFAM" id="SSF57756">
    <property type="entry name" value="Retrovirus zinc finger-like domains"/>
    <property type="match status" value="1"/>
</dbReference>
<evidence type="ECO:0000259" key="3">
    <source>
        <dbReference type="PROSITE" id="PS50158"/>
    </source>
</evidence>
<keyword evidence="1" id="KW-0863">Zinc-finger</keyword>
<reference evidence="4" key="1">
    <citation type="journal article" date="2020" name="Phytopathology">
        <title>Genome Sequence Resources of Colletotrichum truncatum, C. plurivorum, C. musicola, and C. sojae: Four Species Pathogenic to Soybean (Glycine max).</title>
        <authorList>
            <person name="Rogerio F."/>
            <person name="Boufleur T.R."/>
            <person name="Ciampi-Guillardi M."/>
            <person name="Sukno S.A."/>
            <person name="Thon M.R."/>
            <person name="Massola Junior N.S."/>
            <person name="Baroncelli R."/>
        </authorList>
    </citation>
    <scope>NUCLEOTIDE SEQUENCE</scope>
    <source>
        <strain evidence="4">LFN0074</strain>
    </source>
</reference>
<dbReference type="Gene3D" id="4.10.60.10">
    <property type="entry name" value="Zinc finger, CCHC-type"/>
    <property type="match status" value="1"/>
</dbReference>
<feature type="region of interest" description="Disordered" evidence="2">
    <location>
        <begin position="52"/>
        <end position="77"/>
    </location>
</feature>
<dbReference type="GO" id="GO:0003676">
    <property type="term" value="F:nucleic acid binding"/>
    <property type="evidence" value="ECO:0007669"/>
    <property type="project" value="InterPro"/>
</dbReference>
<dbReference type="InterPro" id="IPR036875">
    <property type="entry name" value="Znf_CCHC_sf"/>
</dbReference>
<feature type="region of interest" description="Disordered" evidence="2">
    <location>
        <begin position="87"/>
        <end position="106"/>
    </location>
</feature>
<feature type="compositionally biased region" description="Basic residues" evidence="2">
    <location>
        <begin position="347"/>
        <end position="367"/>
    </location>
</feature>
<dbReference type="SMART" id="SM00343">
    <property type="entry name" value="ZnF_C2HC"/>
    <property type="match status" value="1"/>
</dbReference>
<keyword evidence="1" id="KW-0862">Zinc</keyword>
<dbReference type="GO" id="GO:0008270">
    <property type="term" value="F:zinc ion binding"/>
    <property type="evidence" value="ECO:0007669"/>
    <property type="project" value="UniProtKB-KW"/>
</dbReference>
<feature type="region of interest" description="Disordered" evidence="2">
    <location>
        <begin position="345"/>
        <end position="396"/>
    </location>
</feature>
<evidence type="ECO:0000256" key="2">
    <source>
        <dbReference type="SAM" id="MobiDB-lite"/>
    </source>
</evidence>
<dbReference type="Proteomes" id="UP000639643">
    <property type="component" value="Unassembled WGS sequence"/>
</dbReference>
<dbReference type="AlphaFoldDB" id="A0A8H6MKH0"/>
<dbReference type="PROSITE" id="PS50158">
    <property type="entry name" value="ZF_CCHC"/>
    <property type="match status" value="1"/>
</dbReference>
<dbReference type="OrthoDB" id="5152741at2759"/>
<feature type="compositionally biased region" description="Acidic residues" evidence="2">
    <location>
        <begin position="379"/>
        <end position="396"/>
    </location>
</feature>
<feature type="region of interest" description="Disordered" evidence="2">
    <location>
        <begin position="268"/>
        <end position="332"/>
    </location>
</feature>
<feature type="domain" description="CCHC-type" evidence="3">
    <location>
        <begin position="331"/>
        <end position="348"/>
    </location>
</feature>
<sequence length="396" mass="43451">MGSLEGSANDAMNAEIDRRINEAVNASIRPLQDQMAQQTAQMTQLLTALNGLTSPDRATPTPLASSVPTPSTADTTIQAPSDDTVMVAGGRRKPLPNPPKFTGRRKDYPAWSQQMRDKITLDAGFMGSNDEVWYYINSRLDVDPQQVVATFYAAGGPGGKREPSEFMRYLDRTYKDPSAASRAAAKLRTIRQRDDQPLASFLPRYERILSEAGGASWADQAKITLLEGALSTQLHRALVTVDLPVDNYHGWLMRVQDVAARLERLPGITRGSSSYSPRAPQASRHRDGDGDVVMTGVSRAGNKKGAPEPQRRRRYSSSESESGEQPQKDSRRCYNCNKIGHIAVRCPKPKRLGPAKTKKVKKVKKGTKREDGSSSSDDSAVEELEDSETDESSGKE</sequence>
<dbReference type="EMBL" id="WIGM01001638">
    <property type="protein sequence ID" value="KAF6792373.1"/>
    <property type="molecule type" value="Genomic_DNA"/>
</dbReference>
<accession>A0A8H6MKH0</accession>
<comment type="caution">
    <text evidence="4">The sequence shown here is derived from an EMBL/GenBank/DDBJ whole genome shotgun (WGS) entry which is preliminary data.</text>
</comment>
<evidence type="ECO:0000313" key="4">
    <source>
        <dbReference type="EMBL" id="KAF6792373.1"/>
    </source>
</evidence>
<proteinExistence type="predicted"/>
<name>A0A8H6MKH0_9PEZI</name>
<protein>
    <submittedName>
        <fullName evidence="4">Pol-like protein</fullName>
    </submittedName>
</protein>
<organism evidence="4 5">
    <name type="scientific">Colletotrichum musicola</name>
    <dbReference type="NCBI Taxonomy" id="2175873"/>
    <lineage>
        <taxon>Eukaryota</taxon>
        <taxon>Fungi</taxon>
        <taxon>Dikarya</taxon>
        <taxon>Ascomycota</taxon>
        <taxon>Pezizomycotina</taxon>
        <taxon>Sordariomycetes</taxon>
        <taxon>Hypocreomycetidae</taxon>
        <taxon>Glomerellales</taxon>
        <taxon>Glomerellaceae</taxon>
        <taxon>Colletotrichum</taxon>
        <taxon>Colletotrichum orchidearum species complex</taxon>
    </lineage>
</organism>
<dbReference type="InterPro" id="IPR001878">
    <property type="entry name" value="Znf_CCHC"/>
</dbReference>